<accession>A0AB34QQN8</accession>
<protein>
    <submittedName>
        <fullName evidence="1">Uncharacterized protein</fullName>
    </submittedName>
</protein>
<gene>
    <name evidence="1" type="ORF">B4127_0675</name>
</gene>
<organism evidence="1 2">
    <name type="scientific">Bacillus pumilus</name>
    <name type="common">Bacillus mesentericus</name>
    <dbReference type="NCBI Taxonomy" id="1408"/>
    <lineage>
        <taxon>Bacteria</taxon>
        <taxon>Bacillati</taxon>
        <taxon>Bacillota</taxon>
        <taxon>Bacilli</taxon>
        <taxon>Bacillales</taxon>
        <taxon>Bacillaceae</taxon>
        <taxon>Bacillus</taxon>
    </lineage>
</organism>
<dbReference type="EMBL" id="JXCL01000038">
    <property type="protein sequence ID" value="KIL13663.1"/>
    <property type="molecule type" value="Genomic_DNA"/>
</dbReference>
<dbReference type="Proteomes" id="UP000031978">
    <property type="component" value="Unassembled WGS sequence"/>
</dbReference>
<name>A0AB34QQN8_BACPU</name>
<dbReference type="AlphaFoldDB" id="A0AB34QQN8"/>
<reference evidence="1 2" key="1">
    <citation type="submission" date="2014-12" db="EMBL/GenBank/DDBJ databases">
        <title>Draft Genome Sequences of Five Spore-Forming Food Isolates of Bacillus pumilus.</title>
        <authorList>
            <person name="de Jong A."/>
            <person name="van Heel A.J."/>
            <person name="Montalban-Lopez M."/>
            <person name="Krawczyk A.O."/>
            <person name="Berendsen E.M."/>
            <person name="Wells-Bennik M."/>
            <person name="Kuipers O.P."/>
        </authorList>
    </citation>
    <scope>NUCLEOTIDE SEQUENCE [LARGE SCALE GENOMIC DNA]</scope>
    <source>
        <strain evidence="1 2">B4127</strain>
    </source>
</reference>
<proteinExistence type="predicted"/>
<comment type="caution">
    <text evidence="1">The sequence shown here is derived from an EMBL/GenBank/DDBJ whole genome shotgun (WGS) entry which is preliminary data.</text>
</comment>
<evidence type="ECO:0000313" key="1">
    <source>
        <dbReference type="EMBL" id="KIL13663.1"/>
    </source>
</evidence>
<evidence type="ECO:0000313" key="2">
    <source>
        <dbReference type="Proteomes" id="UP000031978"/>
    </source>
</evidence>
<sequence>MIFDRSLIGELCITTCYYTIKGHFTIDQKTIHKAGDSFEKNHHI</sequence>